<comment type="caution">
    <text evidence="2">The sequence shown here is derived from an EMBL/GenBank/DDBJ whole genome shotgun (WGS) entry which is preliminary data.</text>
</comment>
<gene>
    <name evidence="2" type="ORF">H0I76_17300</name>
</gene>
<sequence>MRSARKTAALALATIGLMTGGIGSAAAEPVTFDAVSMWEANGTVVQSASDRNVFAGEVSGPYAIDTGKGPVPAGRIICVGTVAAAISTGEQVGKGECQIVAMDGAIAFGRFECSGLRLVGCSGIFEITGGEGRLEGAKGSGKIVVRRAETSFKVQNGSLREEAFGVAFWKDMTLEMPEKN</sequence>
<proteinExistence type="predicted"/>
<keyword evidence="3" id="KW-1185">Reference proteome</keyword>
<organism evidence="2 3">
    <name type="scientific">Thermohalobaculum xanthum</name>
    <dbReference type="NCBI Taxonomy" id="2753746"/>
    <lineage>
        <taxon>Bacteria</taxon>
        <taxon>Pseudomonadati</taxon>
        <taxon>Pseudomonadota</taxon>
        <taxon>Alphaproteobacteria</taxon>
        <taxon>Rhodobacterales</taxon>
        <taxon>Paracoccaceae</taxon>
        <taxon>Thermohalobaculum</taxon>
    </lineage>
</organism>
<dbReference type="EMBL" id="JAEHHL010000012">
    <property type="protein sequence ID" value="MBK0400958.1"/>
    <property type="molecule type" value="Genomic_DNA"/>
</dbReference>
<accession>A0A8J7MA16</accession>
<reference evidence="2" key="1">
    <citation type="submission" date="2020-12" db="EMBL/GenBank/DDBJ databases">
        <title>Bacterial taxonomy.</title>
        <authorList>
            <person name="Pan X."/>
        </authorList>
    </citation>
    <scope>NUCLEOTIDE SEQUENCE</scope>
    <source>
        <strain evidence="2">M0105</strain>
    </source>
</reference>
<protein>
    <submittedName>
        <fullName evidence="2">Uncharacterized protein</fullName>
    </submittedName>
</protein>
<evidence type="ECO:0000256" key="1">
    <source>
        <dbReference type="SAM" id="SignalP"/>
    </source>
</evidence>
<feature type="chain" id="PRO_5035225177" evidence="1">
    <location>
        <begin position="28"/>
        <end position="180"/>
    </location>
</feature>
<keyword evidence="1" id="KW-0732">Signal</keyword>
<name>A0A8J7MA16_9RHOB</name>
<dbReference type="Proteomes" id="UP000655420">
    <property type="component" value="Unassembled WGS sequence"/>
</dbReference>
<feature type="signal peptide" evidence="1">
    <location>
        <begin position="1"/>
        <end position="27"/>
    </location>
</feature>
<evidence type="ECO:0000313" key="2">
    <source>
        <dbReference type="EMBL" id="MBK0400958.1"/>
    </source>
</evidence>
<dbReference type="AlphaFoldDB" id="A0A8J7MA16"/>
<evidence type="ECO:0000313" key="3">
    <source>
        <dbReference type="Proteomes" id="UP000655420"/>
    </source>
</evidence>
<dbReference type="RefSeq" id="WP_200612836.1">
    <property type="nucleotide sequence ID" value="NZ_JAEHHL010000012.1"/>
</dbReference>